<dbReference type="Proteomes" id="UP001320119">
    <property type="component" value="Chromosome"/>
</dbReference>
<evidence type="ECO:0000256" key="1">
    <source>
        <dbReference type="SAM" id="Phobius"/>
    </source>
</evidence>
<evidence type="ECO:0000313" key="2">
    <source>
        <dbReference type="EMBL" id="BCD97876.1"/>
    </source>
</evidence>
<evidence type="ECO:0000313" key="3">
    <source>
        <dbReference type="Proteomes" id="UP001320119"/>
    </source>
</evidence>
<dbReference type="AlphaFoldDB" id="A0AAN2BKD0"/>
<dbReference type="Pfam" id="PF11067">
    <property type="entry name" value="DUF2868"/>
    <property type="match status" value="1"/>
</dbReference>
<name>A0AAN2BKD0_9GAMM</name>
<accession>A0AAN2BKD0</accession>
<sequence length="467" mass="52098">MSSDVTAKYSELGAVPAQAFNTGGLSYRVLAWVYFCSSLKQPDWQQKAASLQVGKAAINQWLAQGAIASKARAVSFLLLLLGGLLGVATMFGALSYSGAAPVNLWLMLGLFSVLPLLMTLSSTFTALRLSAEHPPFLLELFARATQRVSAGINASQLLRSAAGRLWLFRQVQWFGVVFQLALIISFMLVLLFNDIAFGWSSTLIQQAHWLPNFLNIFTWPWQWLVDAPSGLLVEQSQYYRANSNVAVAANPALLGQWWPHIAMAMIVYGLIPRCLLVVWLSYKARCVLAREIRNSCELDNFFQVCTKKSTIKPKVPPVPTQTTADEIILPALTLNAEWLVSWQREFSSAPSTILGLKKWQDDEQWLKDNAKNWQGITYLLVQEQQVPTAELADIIALAGELNSQCVIELVVQVNTIDEPDSERQIHQLKSWRYFATEQSINIIFTRAIERQSNNAMDTTARGNGDAQ</sequence>
<dbReference type="KEGG" id="marq:MARGE09_P2077"/>
<feature type="transmembrane region" description="Helical" evidence="1">
    <location>
        <begin position="76"/>
        <end position="98"/>
    </location>
</feature>
<keyword evidence="1" id="KW-0812">Transmembrane</keyword>
<evidence type="ECO:0008006" key="4">
    <source>
        <dbReference type="Google" id="ProtNLM"/>
    </source>
</evidence>
<feature type="transmembrane region" description="Helical" evidence="1">
    <location>
        <begin position="261"/>
        <end position="282"/>
    </location>
</feature>
<feature type="transmembrane region" description="Helical" evidence="1">
    <location>
        <begin position="173"/>
        <end position="192"/>
    </location>
</feature>
<keyword evidence="1" id="KW-1133">Transmembrane helix</keyword>
<proteinExistence type="predicted"/>
<reference evidence="2 3" key="1">
    <citation type="journal article" date="2022" name="IScience">
        <title>An ultrasensitive nanofiber-based assay for enzymatic hydrolysis and deep-sea microbial degradation of cellulose.</title>
        <authorList>
            <person name="Tsudome M."/>
            <person name="Tachioka M."/>
            <person name="Miyazaki M."/>
            <person name="Uchimura K."/>
            <person name="Tsuda M."/>
            <person name="Takaki Y."/>
            <person name="Deguchi S."/>
        </authorList>
    </citation>
    <scope>NUCLEOTIDE SEQUENCE [LARGE SCALE GENOMIC DNA]</scope>
    <source>
        <strain evidence="2 3">GE09</strain>
    </source>
</reference>
<dbReference type="RefSeq" id="WP_236981841.1">
    <property type="nucleotide sequence ID" value="NZ_AP023086.1"/>
</dbReference>
<dbReference type="EMBL" id="AP023086">
    <property type="protein sequence ID" value="BCD97876.1"/>
    <property type="molecule type" value="Genomic_DNA"/>
</dbReference>
<keyword evidence="1" id="KW-0472">Membrane</keyword>
<protein>
    <recommendedName>
        <fullName evidence="4">DUF2868 domain-containing protein</fullName>
    </recommendedName>
</protein>
<dbReference type="InterPro" id="IPR021296">
    <property type="entry name" value="DUF2868"/>
</dbReference>
<gene>
    <name evidence="2" type="ORF">MARGE09_P2077</name>
</gene>
<feature type="transmembrane region" description="Helical" evidence="1">
    <location>
        <begin position="104"/>
        <end position="127"/>
    </location>
</feature>
<keyword evidence="3" id="KW-1185">Reference proteome</keyword>
<organism evidence="2 3">
    <name type="scientific">Marinagarivorans cellulosilyticus</name>
    <dbReference type="NCBI Taxonomy" id="2721545"/>
    <lineage>
        <taxon>Bacteria</taxon>
        <taxon>Pseudomonadati</taxon>
        <taxon>Pseudomonadota</taxon>
        <taxon>Gammaproteobacteria</taxon>
        <taxon>Cellvibrionales</taxon>
        <taxon>Cellvibrionaceae</taxon>
        <taxon>Marinagarivorans</taxon>
    </lineage>
</organism>